<dbReference type="AlphaFoldDB" id="A0A375E476"/>
<comment type="caution">
    <text evidence="1">The sequence shown here is derived from an EMBL/GenBank/DDBJ whole genome shotgun (WGS) entry which is preliminary data.</text>
</comment>
<sequence>MASHPAKFAAVQRGMPYGGTGPVVAERPGAASKGYLPVRFGVVKLYGKARLSGLYILSASRRR</sequence>
<reference evidence="1" key="1">
    <citation type="submission" date="2018-01" db="EMBL/GenBank/DDBJ databases">
        <authorList>
            <person name="Clerissi C."/>
        </authorList>
    </citation>
    <scope>NUCLEOTIDE SEQUENCE</scope>
    <source>
        <strain evidence="1">Cupriavidus taiwanensis STM 8556</strain>
    </source>
</reference>
<evidence type="ECO:0000313" key="1">
    <source>
        <dbReference type="EMBL" id="SOZ63056.1"/>
    </source>
</evidence>
<proteinExistence type="predicted"/>
<organism evidence="1">
    <name type="scientific">Cupriavidus taiwanensis</name>
    <dbReference type="NCBI Taxonomy" id="164546"/>
    <lineage>
        <taxon>Bacteria</taxon>
        <taxon>Pseudomonadati</taxon>
        <taxon>Pseudomonadota</taxon>
        <taxon>Betaproteobacteria</taxon>
        <taxon>Burkholderiales</taxon>
        <taxon>Burkholderiaceae</taxon>
        <taxon>Cupriavidus</taxon>
    </lineage>
</organism>
<dbReference type="Proteomes" id="UP000256952">
    <property type="component" value="Chromosome CBM2613_a"/>
</dbReference>
<name>A0A375E476_9BURK</name>
<dbReference type="EMBL" id="OFTH01000028">
    <property type="protein sequence ID" value="SOZ63056.1"/>
    <property type="molecule type" value="Genomic_DNA"/>
</dbReference>
<gene>
    <name evidence="1" type="ORF">CBM2613_A40083</name>
</gene>
<protein>
    <submittedName>
        <fullName evidence="1">Uncharacterized protein</fullName>
    </submittedName>
</protein>
<accession>A0A375E476</accession>